<gene>
    <name evidence="4" type="ORF">SG35_027115</name>
</gene>
<keyword evidence="5" id="KW-1185">Reference proteome</keyword>
<reference evidence="4 5" key="1">
    <citation type="journal article" date="2015" name="Genome Announc.">
        <title>Draft Genome Sequences of Marine Isolates of Thalassomonas viridans and Thalassomonas actiniarum.</title>
        <authorList>
            <person name="Olonade I."/>
            <person name="van Zyl L.J."/>
            <person name="Trindade M."/>
        </authorList>
    </citation>
    <scope>NUCLEOTIDE SEQUENCE [LARGE SCALE GENOMIC DNA]</scope>
    <source>
        <strain evidence="4 5">A5K-106</strain>
    </source>
</reference>
<protein>
    <submittedName>
        <fullName evidence="4">Response regulator</fullName>
    </submittedName>
</protein>
<accession>A0AAE9YPH2</accession>
<dbReference type="Proteomes" id="UP000032568">
    <property type="component" value="Chromosome"/>
</dbReference>
<dbReference type="EMBL" id="CP059735">
    <property type="protein sequence ID" value="WDD98854.1"/>
    <property type="molecule type" value="Genomic_DNA"/>
</dbReference>
<dbReference type="GO" id="GO:0000160">
    <property type="term" value="P:phosphorelay signal transduction system"/>
    <property type="evidence" value="ECO:0007669"/>
    <property type="project" value="InterPro"/>
</dbReference>
<dbReference type="InterPro" id="IPR011006">
    <property type="entry name" value="CheY-like_superfamily"/>
</dbReference>
<dbReference type="SMART" id="SM00448">
    <property type="entry name" value="REC"/>
    <property type="match status" value="1"/>
</dbReference>
<dbReference type="PANTHER" id="PTHR44591">
    <property type="entry name" value="STRESS RESPONSE REGULATOR PROTEIN 1"/>
    <property type="match status" value="1"/>
</dbReference>
<proteinExistence type="predicted"/>
<evidence type="ECO:0000313" key="4">
    <source>
        <dbReference type="EMBL" id="WDD98854.1"/>
    </source>
</evidence>
<evidence type="ECO:0000256" key="1">
    <source>
        <dbReference type="ARBA" id="ARBA00022553"/>
    </source>
</evidence>
<dbReference type="AlphaFoldDB" id="A0AAE9YPH2"/>
<dbReference type="Pfam" id="PF00072">
    <property type="entry name" value="Response_reg"/>
    <property type="match status" value="1"/>
</dbReference>
<dbReference type="SUPFAM" id="SSF52172">
    <property type="entry name" value="CheY-like"/>
    <property type="match status" value="1"/>
</dbReference>
<evidence type="ECO:0000256" key="2">
    <source>
        <dbReference type="PROSITE-ProRule" id="PRU00169"/>
    </source>
</evidence>
<dbReference type="KEGG" id="tact:SG35_027115"/>
<reference evidence="4 5" key="2">
    <citation type="journal article" date="2022" name="Mar. Drugs">
        <title>Bioassay-Guided Fractionation Leads to the Detection of Cholic Acid Generated by the Rare Thalassomonas sp.</title>
        <authorList>
            <person name="Pheiffer F."/>
            <person name="Schneider Y.K."/>
            <person name="Hansen E.H."/>
            <person name="Andersen J.H."/>
            <person name="Isaksson J."/>
            <person name="Busche T."/>
            <person name="R C."/>
            <person name="Kalinowski J."/>
            <person name="Zyl L.V."/>
            <person name="Trindade M."/>
        </authorList>
    </citation>
    <scope>NUCLEOTIDE SEQUENCE [LARGE SCALE GENOMIC DNA]</scope>
    <source>
        <strain evidence="4 5">A5K-106</strain>
    </source>
</reference>
<feature type="modified residue" description="4-aspartylphosphate" evidence="2">
    <location>
        <position position="54"/>
    </location>
</feature>
<dbReference type="InterPro" id="IPR050595">
    <property type="entry name" value="Bact_response_regulator"/>
</dbReference>
<evidence type="ECO:0000313" key="5">
    <source>
        <dbReference type="Proteomes" id="UP000032568"/>
    </source>
</evidence>
<evidence type="ECO:0000259" key="3">
    <source>
        <dbReference type="PROSITE" id="PS50110"/>
    </source>
</evidence>
<keyword evidence="1 2" id="KW-0597">Phosphoprotein</keyword>
<dbReference type="PROSITE" id="PS50110">
    <property type="entry name" value="RESPONSE_REGULATORY"/>
    <property type="match status" value="1"/>
</dbReference>
<dbReference type="Gene3D" id="3.40.50.2300">
    <property type="match status" value="1"/>
</dbReference>
<dbReference type="RefSeq" id="WP_053043218.1">
    <property type="nucleotide sequence ID" value="NZ_CP059735.1"/>
</dbReference>
<dbReference type="InterPro" id="IPR001789">
    <property type="entry name" value="Sig_transdc_resp-reg_receiver"/>
</dbReference>
<name>A0AAE9YPH2_9GAMM</name>
<sequence>MSNYKILIVDDEELNIELMTDTLEDDDYQIETASNGVEAIEKFKACKPDMVLLDVMMPVMNGYDACAAIRELEGDTDEVPIIFISAKASLEDKISGYKVGGNEYITKPFDNSELLLKINLAFKQKEQIKTLKTSVNDANNLALNLMVTSSKVGLIGQFLRKTLTCNTFSDLLKDFFELTRENKLGCTIKAIMNGETLIQSDDGIERPIDFEIVQHYTSSERIFYFGKKRALFNWGNITMLVRNVGDEADNIALMLDGMIASMQFMEMQSLLLTAIHSFQEQNSQFKVKAATVLENMEEELRMTLCELGTSTNLTEEEEENLTTIVDQNRTMLNEVFLNSQQLEESLTQALSNYQSRY</sequence>
<feature type="domain" description="Response regulatory" evidence="3">
    <location>
        <begin position="5"/>
        <end position="122"/>
    </location>
</feature>
<organism evidence="4 5">
    <name type="scientific">Thalassomonas actiniarum</name>
    <dbReference type="NCBI Taxonomy" id="485447"/>
    <lineage>
        <taxon>Bacteria</taxon>
        <taxon>Pseudomonadati</taxon>
        <taxon>Pseudomonadota</taxon>
        <taxon>Gammaproteobacteria</taxon>
        <taxon>Alteromonadales</taxon>
        <taxon>Colwelliaceae</taxon>
        <taxon>Thalassomonas</taxon>
    </lineage>
</organism>
<dbReference type="PANTHER" id="PTHR44591:SF3">
    <property type="entry name" value="RESPONSE REGULATORY DOMAIN-CONTAINING PROTEIN"/>
    <property type="match status" value="1"/>
</dbReference>